<keyword evidence="3" id="KW-0472">Membrane</keyword>
<protein>
    <recommendedName>
        <fullName evidence="5">ZP domain-containing protein</fullName>
    </recommendedName>
</protein>
<keyword evidence="3" id="KW-0812">Transmembrane</keyword>
<dbReference type="InterPro" id="IPR042235">
    <property type="entry name" value="ZP-C_dom"/>
</dbReference>
<dbReference type="InterPro" id="IPR055355">
    <property type="entry name" value="ZP-C"/>
</dbReference>
<dbReference type="PROSITE" id="PS51034">
    <property type="entry name" value="ZP_2"/>
    <property type="match status" value="1"/>
</dbReference>
<accession>A0ABP0GYG7</accession>
<dbReference type="Proteomes" id="UP001642483">
    <property type="component" value="Unassembled WGS sequence"/>
</dbReference>
<feature type="transmembrane region" description="Helical" evidence="3">
    <location>
        <begin position="402"/>
        <end position="424"/>
    </location>
</feature>
<reference evidence="6 7" key="1">
    <citation type="submission" date="2024-02" db="EMBL/GenBank/DDBJ databases">
        <authorList>
            <person name="Daric V."/>
            <person name="Darras S."/>
        </authorList>
    </citation>
    <scope>NUCLEOTIDE SEQUENCE [LARGE SCALE GENOMIC DNA]</scope>
</reference>
<evidence type="ECO:0000256" key="1">
    <source>
        <dbReference type="ARBA" id="ARBA00022729"/>
    </source>
</evidence>
<dbReference type="PANTHER" id="PTHR14002:SF54">
    <property type="entry name" value="ZONA PELLUCIDA SPERM-BINDING PROTEIN 2"/>
    <property type="match status" value="1"/>
</dbReference>
<keyword evidence="3" id="KW-1133">Transmembrane helix</keyword>
<dbReference type="EMBL" id="CAWYQH010000163">
    <property type="protein sequence ID" value="CAK8696612.1"/>
    <property type="molecule type" value="Genomic_DNA"/>
</dbReference>
<feature type="signal peptide" evidence="4">
    <location>
        <begin position="1"/>
        <end position="20"/>
    </location>
</feature>
<name>A0ABP0GYG7_CLALP</name>
<feature type="domain" description="ZP" evidence="5">
    <location>
        <begin position="32"/>
        <end position="300"/>
    </location>
</feature>
<dbReference type="Gene3D" id="2.60.40.4100">
    <property type="entry name" value="Zona pellucida, ZP-C domain"/>
    <property type="match status" value="1"/>
</dbReference>
<comment type="caution">
    <text evidence="6">The sequence shown here is derived from an EMBL/GenBank/DDBJ whole genome shotgun (WGS) entry which is preliminary data.</text>
</comment>
<evidence type="ECO:0000259" key="5">
    <source>
        <dbReference type="PROSITE" id="PS51034"/>
    </source>
</evidence>
<evidence type="ECO:0000313" key="7">
    <source>
        <dbReference type="Proteomes" id="UP001642483"/>
    </source>
</evidence>
<keyword evidence="7" id="KW-1185">Reference proteome</keyword>
<evidence type="ECO:0000256" key="4">
    <source>
        <dbReference type="SAM" id="SignalP"/>
    </source>
</evidence>
<organism evidence="6 7">
    <name type="scientific">Clavelina lepadiformis</name>
    <name type="common">Light-bulb sea squirt</name>
    <name type="synonym">Ascidia lepadiformis</name>
    <dbReference type="NCBI Taxonomy" id="159417"/>
    <lineage>
        <taxon>Eukaryota</taxon>
        <taxon>Metazoa</taxon>
        <taxon>Chordata</taxon>
        <taxon>Tunicata</taxon>
        <taxon>Ascidiacea</taxon>
        <taxon>Aplousobranchia</taxon>
        <taxon>Clavelinidae</taxon>
        <taxon>Clavelina</taxon>
    </lineage>
</organism>
<feature type="chain" id="PRO_5045981032" description="ZP domain-containing protein" evidence="4">
    <location>
        <begin position="21"/>
        <end position="431"/>
    </location>
</feature>
<dbReference type="Gene3D" id="2.60.40.3210">
    <property type="entry name" value="Zona pellucida, ZP-N domain"/>
    <property type="match status" value="1"/>
</dbReference>
<dbReference type="InterPro" id="IPR001507">
    <property type="entry name" value="ZP_dom"/>
</dbReference>
<evidence type="ECO:0000256" key="2">
    <source>
        <dbReference type="ARBA" id="ARBA00023157"/>
    </source>
</evidence>
<evidence type="ECO:0000313" key="6">
    <source>
        <dbReference type="EMBL" id="CAK8696612.1"/>
    </source>
</evidence>
<keyword evidence="2" id="KW-1015">Disulfide bond</keyword>
<keyword evidence="1 4" id="KW-0732">Signal</keyword>
<dbReference type="SMART" id="SM00241">
    <property type="entry name" value="ZP"/>
    <property type="match status" value="1"/>
</dbReference>
<proteinExistence type="predicted"/>
<dbReference type="PANTHER" id="PTHR14002">
    <property type="entry name" value="ENDOGLIN/TGF-BETA RECEPTOR TYPE III"/>
    <property type="match status" value="1"/>
</dbReference>
<dbReference type="Pfam" id="PF00100">
    <property type="entry name" value="Zona_pellucida"/>
    <property type="match status" value="1"/>
</dbReference>
<evidence type="ECO:0000256" key="3">
    <source>
        <dbReference type="SAM" id="Phobius"/>
    </source>
</evidence>
<gene>
    <name evidence="6" type="ORF">CVLEPA_LOCUS29767</name>
</gene>
<sequence length="431" mass="48370">MGFLVVFFTVVLLGLSEVYAQNVMQEGQLALNCTTERVTIRVSTSYLKNLSVSEVDSLMLVNANKTSFDNAQCTQNTFSGGYYQFDLLLLQCASSITTDDDNLYASYTVRVMPNFSGQTTSRDASVYFNLFCHFRRQVNSSADEVVNPQVTQRRLHVQPELGGDVRLQMARYTNGSFSSRSSVWNAFDNDLVYIGLSLNADDRFNLILQGQQCWATPDSNINNPIRYSIISNGCAENDPFIENANEVYKNFNDTWVLFSFTVFHWTGLPLANQQMYIHCTVNVCDQSEAANVCNHYSCGKRKRRNILSSASRDQIETISWGPIFLENNDLKEKDETNNEMCSKDELACAYDCAVDNFGNAVCYCPEGMISEDNGKLCKENPVNFKFAGLRIFLLSTSLMEDAVIVTVGIFLFAAIVSLIAHNMLKKGTEFA</sequence>